<gene>
    <name evidence="3" type="ORF">JI435_153590</name>
</gene>
<dbReference type="EMBL" id="CP069033">
    <property type="protein sequence ID" value="QRD01040.1"/>
    <property type="molecule type" value="Genomic_DNA"/>
</dbReference>
<keyword evidence="4" id="KW-1185">Reference proteome</keyword>
<dbReference type="AlphaFoldDB" id="A0A7U2I431"/>
<reference evidence="4" key="1">
    <citation type="journal article" date="2021" name="BMC Genomics">
        <title>Chromosome-level genome assembly and manually-curated proteome of model necrotroph Parastagonospora nodorum Sn15 reveals a genome-wide trove of candidate effector homologs, and redundancy of virulence-related functions within an accessory chromosome.</title>
        <authorList>
            <person name="Bertazzoni S."/>
            <person name="Jones D.A.B."/>
            <person name="Phan H.T."/>
            <person name="Tan K.-C."/>
            <person name="Hane J.K."/>
        </authorList>
    </citation>
    <scope>NUCLEOTIDE SEQUENCE [LARGE SCALE GENOMIC DNA]</scope>
    <source>
        <strain evidence="4">SN15 / ATCC MYA-4574 / FGSC 10173)</strain>
    </source>
</reference>
<protein>
    <submittedName>
        <fullName evidence="3">Uncharacterized protein</fullName>
    </submittedName>
</protein>
<evidence type="ECO:0000313" key="4">
    <source>
        <dbReference type="Proteomes" id="UP000663193"/>
    </source>
</evidence>
<proteinExistence type="predicted"/>
<evidence type="ECO:0000256" key="1">
    <source>
        <dbReference type="SAM" id="Coils"/>
    </source>
</evidence>
<feature type="coiled-coil region" evidence="1">
    <location>
        <begin position="345"/>
        <end position="376"/>
    </location>
</feature>
<name>A0A7U2I431_PHANO</name>
<dbReference type="VEuPathDB" id="FungiDB:JI435_153590"/>
<feature type="compositionally biased region" description="Basic and acidic residues" evidence="2">
    <location>
        <begin position="640"/>
        <end position="652"/>
    </location>
</feature>
<feature type="region of interest" description="Disordered" evidence="2">
    <location>
        <begin position="283"/>
        <end position="318"/>
    </location>
</feature>
<keyword evidence="1" id="KW-0175">Coiled coil</keyword>
<dbReference type="Proteomes" id="UP000663193">
    <property type="component" value="Chromosome 11"/>
</dbReference>
<dbReference type="OrthoDB" id="3794025at2759"/>
<evidence type="ECO:0000256" key="2">
    <source>
        <dbReference type="SAM" id="MobiDB-lite"/>
    </source>
</evidence>
<evidence type="ECO:0000313" key="3">
    <source>
        <dbReference type="EMBL" id="QRD01040.1"/>
    </source>
</evidence>
<accession>A0A7U2I431</accession>
<organism evidence="3 4">
    <name type="scientific">Phaeosphaeria nodorum (strain SN15 / ATCC MYA-4574 / FGSC 10173)</name>
    <name type="common">Glume blotch fungus</name>
    <name type="synonym">Parastagonospora nodorum</name>
    <dbReference type="NCBI Taxonomy" id="321614"/>
    <lineage>
        <taxon>Eukaryota</taxon>
        <taxon>Fungi</taxon>
        <taxon>Dikarya</taxon>
        <taxon>Ascomycota</taxon>
        <taxon>Pezizomycotina</taxon>
        <taxon>Dothideomycetes</taxon>
        <taxon>Pleosporomycetidae</taxon>
        <taxon>Pleosporales</taxon>
        <taxon>Pleosporineae</taxon>
        <taxon>Phaeosphaeriaceae</taxon>
        <taxon>Parastagonospora</taxon>
    </lineage>
</organism>
<feature type="region of interest" description="Disordered" evidence="2">
    <location>
        <begin position="633"/>
        <end position="690"/>
    </location>
</feature>
<sequence>MQPPEALKPSFLHHRDYFLSSIPLQVFLYFFDPRDCNTIHKSTTPITISVLDVNYSTRAQDTPYLHENLTSSSYMKMASKLEEKLVSDGATSPVGSDLAVQPINTKCIVPVDGPIVQAGNSSVASISSAFGSDASSVAEVAVSESYPAVPIVVDAVVNDAVDKNTVDVSVEPEDTHKTIASQDDDDLEEISELTPAATTVVDTKIDNTANKDIASVSLELATTQDINNATSGPVEPEATQDIITKDRDDDLETVFEPAAAASTMIHAKNDGTVGKDVALGCTEPDATRDVGPAEAPKPTGSVPPHLRPSSQSSAIPQSRYADVPRAPRNNYANNSLREFNGREEVARLSAQMMKVRNELDAERKKSANMRASIEQEVQNTTDNALARLTTELFHKQVKTLTQQGKLEAKERELLFRQAQIEQTEVFLSEGQKQVYRQANMGDDDVQEGTLSMAEVNREYERRQAELVAQKNVSDREGQMSIRDKALQLREAAQMMREQQYKALIRGALEAERREIAMPNMDAKLEEVADVEYNRGFGAGKVAGRAAADKGAHDQSFLEGYSAARRAEVALNKLKMGTMARDSPELDFLYNSSHPYNLFAMGARIGSVDFDKQKSLANVMLNQGEKKPAEIISYTQGGKKTSQEQKRPEEAVRRLPPARPTFASELRGPSNMHDGQPVLANGSATSPPIDSVYEGRKVTKYEDVQGDSLIDLY</sequence>